<protein>
    <submittedName>
        <fullName evidence="2">Uncharacterized protein</fullName>
    </submittedName>
</protein>
<dbReference type="Proteomes" id="UP001583177">
    <property type="component" value="Unassembled WGS sequence"/>
</dbReference>
<keyword evidence="1" id="KW-0812">Transmembrane</keyword>
<keyword evidence="1" id="KW-1133">Transmembrane helix</keyword>
<sequence>MPNGDIVPLNTPDLTLCWVLDGSRFDFPDDHVEVGPDFSALGSLTTNLQEKDSKTCISSFHGFGIDGIPMLDPHGLVFTSGGWKADTATTIWDHFELINGSNNIGQTSDNFQSIRSYALTKQLLQISIHPQGWLQYDSETALPGLRASTEDSGFDWWANATGSCPFSNFSGLSTTLDAAQYEPIQATPNPTDSQQVLEFGVPEYISRARFALGNMSGEAFAPGELPYNSTMWLNGSAISLPAPFVDVGHGCRGNSGFGSLGNCVCYKGAPISLDLLSEGRAICNTAPGYVWGFSSFLVKSGLGLEAGWMACCLICYWYLSLRSGLVRKKMMRTAGAMRFSLESSEAVCELEKSAPELSEDGLKARLKSVNVGYRPAGTSVLEKHGGLRYRVVAGLGCEERVEREAGVMDIADRKINEFGGWMKETWRQRKPTDAEVYEDINWDIYQRRRL</sequence>
<dbReference type="EMBL" id="JAWRVE010000006">
    <property type="protein sequence ID" value="KAL1881235.1"/>
    <property type="molecule type" value="Genomic_DNA"/>
</dbReference>
<comment type="caution">
    <text evidence="2">The sequence shown here is derived from an EMBL/GenBank/DDBJ whole genome shotgun (WGS) entry which is preliminary data.</text>
</comment>
<gene>
    <name evidence="2" type="ORF">Daus18300_001086</name>
</gene>
<evidence type="ECO:0000313" key="2">
    <source>
        <dbReference type="EMBL" id="KAL1881235.1"/>
    </source>
</evidence>
<evidence type="ECO:0000313" key="3">
    <source>
        <dbReference type="Proteomes" id="UP001583177"/>
    </source>
</evidence>
<accession>A0ABR3XZY5</accession>
<keyword evidence="3" id="KW-1185">Reference proteome</keyword>
<evidence type="ECO:0000256" key="1">
    <source>
        <dbReference type="SAM" id="Phobius"/>
    </source>
</evidence>
<organism evidence="2 3">
    <name type="scientific">Diaporthe australafricana</name>
    <dbReference type="NCBI Taxonomy" id="127596"/>
    <lineage>
        <taxon>Eukaryota</taxon>
        <taxon>Fungi</taxon>
        <taxon>Dikarya</taxon>
        <taxon>Ascomycota</taxon>
        <taxon>Pezizomycotina</taxon>
        <taxon>Sordariomycetes</taxon>
        <taxon>Sordariomycetidae</taxon>
        <taxon>Diaporthales</taxon>
        <taxon>Diaporthaceae</taxon>
        <taxon>Diaporthe</taxon>
    </lineage>
</organism>
<name>A0ABR3XZY5_9PEZI</name>
<feature type="transmembrane region" description="Helical" evidence="1">
    <location>
        <begin position="302"/>
        <end position="321"/>
    </location>
</feature>
<reference evidence="2 3" key="1">
    <citation type="journal article" date="2024" name="IMA Fungus">
        <title>IMA Genome - F19 : A genome assembly and annotation guide to empower mycologists, including annotated draft genome sequences of Ceratocystis pirilliformis, Diaporthe australafricana, Fusarium ophioides, Paecilomyces lecythidis, and Sporothrix stenoceras.</title>
        <authorList>
            <person name="Aylward J."/>
            <person name="Wilson A.M."/>
            <person name="Visagie C.M."/>
            <person name="Spraker J."/>
            <person name="Barnes I."/>
            <person name="Buitendag C."/>
            <person name="Ceriani C."/>
            <person name="Del Mar Angel L."/>
            <person name="du Plessis D."/>
            <person name="Fuchs T."/>
            <person name="Gasser K."/>
            <person name="Kramer D."/>
            <person name="Li W."/>
            <person name="Munsamy K."/>
            <person name="Piso A."/>
            <person name="Price J.L."/>
            <person name="Sonnekus B."/>
            <person name="Thomas C."/>
            <person name="van der Nest A."/>
            <person name="van Dijk A."/>
            <person name="van Heerden A."/>
            <person name="van Vuuren N."/>
            <person name="Yilmaz N."/>
            <person name="Duong T.A."/>
            <person name="van der Merwe N.A."/>
            <person name="Wingfield M.J."/>
            <person name="Wingfield B.D."/>
        </authorList>
    </citation>
    <scope>NUCLEOTIDE SEQUENCE [LARGE SCALE GENOMIC DNA]</scope>
    <source>
        <strain evidence="2 3">CMW 18300</strain>
    </source>
</reference>
<proteinExistence type="predicted"/>
<keyword evidence="1" id="KW-0472">Membrane</keyword>